<dbReference type="PROSITE" id="PS50110">
    <property type="entry name" value="RESPONSE_REGULATORY"/>
    <property type="match status" value="1"/>
</dbReference>
<evidence type="ECO:0000313" key="4">
    <source>
        <dbReference type="Proteomes" id="UP000481033"/>
    </source>
</evidence>
<feature type="domain" description="Response regulatory" evidence="2">
    <location>
        <begin position="9"/>
        <end position="134"/>
    </location>
</feature>
<keyword evidence="4" id="KW-1185">Reference proteome</keyword>
<dbReference type="GO" id="GO:0000160">
    <property type="term" value="P:phosphorelay signal transduction system"/>
    <property type="evidence" value="ECO:0007669"/>
    <property type="project" value="InterPro"/>
</dbReference>
<reference evidence="3 4" key="1">
    <citation type="journal article" date="2020" name="Microb. Ecol.">
        <title>Ecogenomics of the Marine Benthic Filamentous Cyanobacterium Adonisia.</title>
        <authorList>
            <person name="Walter J.M."/>
            <person name="Coutinho F.H."/>
            <person name="Leomil L."/>
            <person name="Hargreaves P.I."/>
            <person name="Campeao M.E."/>
            <person name="Vieira V.V."/>
            <person name="Silva B.S."/>
            <person name="Fistarol G.O."/>
            <person name="Salomon P.S."/>
            <person name="Sawabe T."/>
            <person name="Mino S."/>
            <person name="Hosokawa M."/>
            <person name="Miyashita H."/>
            <person name="Maruyama F."/>
            <person name="van Verk M.C."/>
            <person name="Dutilh B.E."/>
            <person name="Thompson C.C."/>
            <person name="Thompson F.L."/>
        </authorList>
    </citation>
    <scope>NUCLEOTIDE SEQUENCE [LARGE SCALE GENOMIC DNA]</scope>
    <source>
        <strain evidence="3 4">CCMR0081</strain>
    </source>
</reference>
<dbReference type="AlphaFoldDB" id="A0A6M0RT10"/>
<dbReference type="RefSeq" id="WP_163659178.1">
    <property type="nucleotide sequence ID" value="NZ_QXHD01000004.1"/>
</dbReference>
<dbReference type="InterPro" id="IPR011006">
    <property type="entry name" value="CheY-like_superfamily"/>
</dbReference>
<dbReference type="InterPro" id="IPR001789">
    <property type="entry name" value="Sig_transdc_resp-reg_receiver"/>
</dbReference>
<dbReference type="PANTHER" id="PTHR44520">
    <property type="entry name" value="RESPONSE REGULATOR RCP1-RELATED"/>
    <property type="match status" value="1"/>
</dbReference>
<evidence type="ECO:0000256" key="1">
    <source>
        <dbReference type="PROSITE-ProRule" id="PRU00169"/>
    </source>
</evidence>
<feature type="modified residue" description="4-aspartylphosphate" evidence="1">
    <location>
        <position position="67"/>
    </location>
</feature>
<sequence length="146" mass="16485">MDDRKRERLVLVIDDQPEHLQIIEQVLTNGTVPCHIVSIADSHRAIDFLRHKGDYPQVPRPDLILLDPQLADGKGQAVLSEVKTDVSLRRIPTIVLSPVADQTNVISNYQLQCNSYVIKPQDLTSLTDVIQVIESFWLNIVTLPLE</sequence>
<dbReference type="PANTHER" id="PTHR44520:SF2">
    <property type="entry name" value="RESPONSE REGULATOR RCP1"/>
    <property type="match status" value="1"/>
</dbReference>
<dbReference type="SUPFAM" id="SSF52172">
    <property type="entry name" value="CheY-like"/>
    <property type="match status" value="1"/>
</dbReference>
<dbReference type="Proteomes" id="UP000481033">
    <property type="component" value="Unassembled WGS sequence"/>
</dbReference>
<name>A0A6M0RT10_9CYAN</name>
<dbReference type="EMBL" id="QXHD01000004">
    <property type="protein sequence ID" value="NEZ59000.1"/>
    <property type="molecule type" value="Genomic_DNA"/>
</dbReference>
<proteinExistence type="predicted"/>
<accession>A0A6M0RT10</accession>
<dbReference type="Pfam" id="PF00072">
    <property type="entry name" value="Response_reg"/>
    <property type="match status" value="1"/>
</dbReference>
<dbReference type="InterPro" id="IPR052893">
    <property type="entry name" value="TCS_response_regulator"/>
</dbReference>
<evidence type="ECO:0000313" key="3">
    <source>
        <dbReference type="EMBL" id="NEZ59000.1"/>
    </source>
</evidence>
<dbReference type="SMART" id="SM00448">
    <property type="entry name" value="REC"/>
    <property type="match status" value="1"/>
</dbReference>
<dbReference type="Gene3D" id="3.40.50.2300">
    <property type="match status" value="1"/>
</dbReference>
<evidence type="ECO:0000259" key="2">
    <source>
        <dbReference type="PROSITE" id="PS50110"/>
    </source>
</evidence>
<protein>
    <submittedName>
        <fullName evidence="3">Response regulator</fullName>
    </submittedName>
</protein>
<keyword evidence="1" id="KW-0597">Phosphoprotein</keyword>
<gene>
    <name evidence="3" type="ORF">DXZ20_25835</name>
</gene>
<organism evidence="3 4">
    <name type="scientific">Adonisia turfae CCMR0081</name>
    <dbReference type="NCBI Taxonomy" id="2292702"/>
    <lineage>
        <taxon>Bacteria</taxon>
        <taxon>Bacillati</taxon>
        <taxon>Cyanobacteriota</taxon>
        <taxon>Adonisia</taxon>
        <taxon>Adonisia turfae</taxon>
    </lineage>
</organism>
<comment type="caution">
    <text evidence="3">The sequence shown here is derived from an EMBL/GenBank/DDBJ whole genome shotgun (WGS) entry which is preliminary data.</text>
</comment>